<dbReference type="PRINTS" id="PR00834">
    <property type="entry name" value="PROTEASES2C"/>
</dbReference>
<feature type="domain" description="PDZ" evidence="12">
    <location>
        <begin position="416"/>
        <end position="496"/>
    </location>
</feature>
<evidence type="ECO:0000313" key="13">
    <source>
        <dbReference type="EMBL" id="KWT71989.1"/>
    </source>
</evidence>
<keyword evidence="11" id="KW-1133">Transmembrane helix</keyword>
<comment type="subcellular location">
    <subcellularLocation>
        <location evidence="1">Periplasm</location>
    </subcellularLocation>
</comment>
<dbReference type="Gene3D" id="2.40.10.120">
    <property type="match status" value="1"/>
</dbReference>
<organism evidence="13 14">
    <name type="scientific">Hyphomicrobium sulfonivorans</name>
    <dbReference type="NCBI Taxonomy" id="121290"/>
    <lineage>
        <taxon>Bacteria</taxon>
        <taxon>Pseudomonadati</taxon>
        <taxon>Pseudomonadota</taxon>
        <taxon>Alphaproteobacteria</taxon>
        <taxon>Hyphomicrobiales</taxon>
        <taxon>Hyphomicrobiaceae</taxon>
        <taxon>Hyphomicrobium</taxon>
    </lineage>
</organism>
<protein>
    <submittedName>
        <fullName evidence="13">Serine protease</fullName>
    </submittedName>
</protein>
<dbReference type="InterPro" id="IPR036034">
    <property type="entry name" value="PDZ_sf"/>
</dbReference>
<feature type="active site" description="Charge relay system" evidence="9">
    <location>
        <position position="145"/>
    </location>
</feature>
<evidence type="ECO:0000256" key="1">
    <source>
        <dbReference type="ARBA" id="ARBA00004418"/>
    </source>
</evidence>
<evidence type="ECO:0000256" key="10">
    <source>
        <dbReference type="PIRSR" id="PIRSR611782-2"/>
    </source>
</evidence>
<dbReference type="EMBL" id="LMTR01000015">
    <property type="protein sequence ID" value="KWT71989.1"/>
    <property type="molecule type" value="Genomic_DNA"/>
</dbReference>
<dbReference type="AlphaFoldDB" id="A0A109BNC3"/>
<dbReference type="GO" id="GO:0006515">
    <property type="term" value="P:protein quality control for misfolded or incompletely synthesized proteins"/>
    <property type="evidence" value="ECO:0007669"/>
    <property type="project" value="TreeGrafter"/>
</dbReference>
<dbReference type="InterPro" id="IPR009003">
    <property type="entry name" value="Peptidase_S1_PA"/>
</dbReference>
<dbReference type="SUPFAM" id="SSF50494">
    <property type="entry name" value="Trypsin-like serine proteases"/>
    <property type="match status" value="1"/>
</dbReference>
<dbReference type="Pfam" id="PF13180">
    <property type="entry name" value="PDZ_2"/>
    <property type="match status" value="1"/>
</dbReference>
<evidence type="ECO:0000256" key="2">
    <source>
        <dbReference type="ARBA" id="ARBA00010541"/>
    </source>
</evidence>
<accession>A0A109BNC3</accession>
<name>A0A109BNC3_HYPSL</name>
<keyword evidence="5" id="KW-0677">Repeat</keyword>
<dbReference type="PANTHER" id="PTHR22939:SF129">
    <property type="entry name" value="SERINE PROTEASE HTRA2, MITOCHONDRIAL"/>
    <property type="match status" value="1"/>
</dbReference>
<feature type="active site" description="Charge relay system" evidence="9">
    <location>
        <position position="253"/>
    </location>
</feature>
<proteinExistence type="inferred from homology"/>
<evidence type="ECO:0000256" key="11">
    <source>
        <dbReference type="SAM" id="Phobius"/>
    </source>
</evidence>
<keyword evidence="6" id="KW-0574">Periplasm</keyword>
<reference evidence="13 14" key="1">
    <citation type="submission" date="2015-10" db="EMBL/GenBank/DDBJ databases">
        <title>Transcriptomic analysis of a linuron degrading triple-species bacterial consortium.</title>
        <authorList>
            <person name="Albers P."/>
        </authorList>
    </citation>
    <scope>NUCLEOTIDE SEQUENCE [LARGE SCALE GENOMIC DNA]</scope>
    <source>
        <strain evidence="13 14">WDL6</strain>
    </source>
</reference>
<keyword evidence="3 13" id="KW-0645">Protease</keyword>
<evidence type="ECO:0000256" key="3">
    <source>
        <dbReference type="ARBA" id="ARBA00022670"/>
    </source>
</evidence>
<feature type="domain" description="PDZ" evidence="12">
    <location>
        <begin position="306"/>
        <end position="388"/>
    </location>
</feature>
<dbReference type="Proteomes" id="UP000059074">
    <property type="component" value="Unassembled WGS sequence"/>
</dbReference>
<dbReference type="NCBIfam" id="TIGR02037">
    <property type="entry name" value="degP_htrA_DO"/>
    <property type="match status" value="1"/>
</dbReference>
<comment type="similarity">
    <text evidence="2">Belongs to the peptidase S1C family.</text>
</comment>
<dbReference type="GO" id="GO:0004252">
    <property type="term" value="F:serine-type endopeptidase activity"/>
    <property type="evidence" value="ECO:0007669"/>
    <property type="project" value="InterPro"/>
</dbReference>
<dbReference type="SMART" id="SM00228">
    <property type="entry name" value="PDZ"/>
    <property type="match status" value="2"/>
</dbReference>
<gene>
    <name evidence="13" type="ORF">APY04_0272</name>
</gene>
<dbReference type="PATRIC" id="fig|121290.4.peg.2920"/>
<feature type="active site" description="Charge relay system" evidence="9">
    <location>
        <position position="177"/>
    </location>
</feature>
<evidence type="ECO:0000256" key="6">
    <source>
        <dbReference type="ARBA" id="ARBA00022764"/>
    </source>
</evidence>
<keyword evidence="11" id="KW-0812">Transmembrane</keyword>
<feature type="binding site" evidence="10">
    <location>
        <position position="145"/>
    </location>
    <ligand>
        <name>substrate</name>
    </ligand>
</feature>
<evidence type="ECO:0000313" key="14">
    <source>
        <dbReference type="Proteomes" id="UP000059074"/>
    </source>
</evidence>
<keyword evidence="7" id="KW-0378">Hydrolase</keyword>
<evidence type="ECO:0000256" key="4">
    <source>
        <dbReference type="ARBA" id="ARBA00022729"/>
    </source>
</evidence>
<keyword evidence="8" id="KW-0720">Serine protease</keyword>
<dbReference type="PANTHER" id="PTHR22939">
    <property type="entry name" value="SERINE PROTEASE FAMILY S1C HTRA-RELATED"/>
    <property type="match status" value="1"/>
</dbReference>
<keyword evidence="4" id="KW-0732">Signal</keyword>
<dbReference type="InterPro" id="IPR011782">
    <property type="entry name" value="Pept_S1C_Do"/>
</dbReference>
<dbReference type="Gene3D" id="2.30.42.10">
    <property type="match status" value="2"/>
</dbReference>
<dbReference type="SUPFAM" id="SSF50156">
    <property type="entry name" value="PDZ domain-like"/>
    <property type="match status" value="2"/>
</dbReference>
<sequence length="505" mass="54102">MYDNRNDIDRMSSDTTPTFSSRIGNRMAASMKAAAVTFAGIGLVAAAVWGTSLFAEAQDRRVPPPSQALMQYSFSPVVKKAAPAVVNVYVRSKVRTAASPFANDPFFQRFFGGRGGFGLPQERVQSSLGSGVIISPDGVIVTNTHVVRGGTDTQIRVALSDKREFDARIVSQDDRTDLAVLKIEKGGDDFPFLEFADSDALEVGDMVLAIGNPFGVGQTVTSGIISALARTEMAQSDTQVFLQTDAAINPGNSGGALVDMDGRLAGINTMIFSKTGGSVGIGFAIPSNLVRFYADNAVAGRKIERPWLGAQLETVSREMAATLKLERVAGAVVVRLTDKSPATKAGLQLEDVIVKVDEFDVADAHSVLYRLTTRGVGNSANLEVIRNGKRLTHNIALLPAPKPGKDDVRNLSGNHPFDGARVSNILPSVADEFNLDDTDGVVIVAVRSGGVAARLDFQPGDIIVEIGDQRITDVIMLDELTRNRQRIWRVTVKRGGRLMKLQMAG</sequence>
<dbReference type="InterPro" id="IPR041489">
    <property type="entry name" value="PDZ_6"/>
</dbReference>
<dbReference type="STRING" id="121290.APY04_0272"/>
<dbReference type="InterPro" id="IPR001478">
    <property type="entry name" value="PDZ"/>
</dbReference>
<feature type="transmembrane region" description="Helical" evidence="11">
    <location>
        <begin position="33"/>
        <end position="55"/>
    </location>
</feature>
<comment type="caution">
    <text evidence="13">The sequence shown here is derived from an EMBL/GenBank/DDBJ whole genome shotgun (WGS) entry which is preliminary data.</text>
</comment>
<dbReference type="InterPro" id="IPR001940">
    <property type="entry name" value="Peptidase_S1C"/>
</dbReference>
<dbReference type="GO" id="GO:0042597">
    <property type="term" value="C:periplasmic space"/>
    <property type="evidence" value="ECO:0007669"/>
    <property type="project" value="UniProtKB-SubCell"/>
</dbReference>
<evidence type="ECO:0000256" key="9">
    <source>
        <dbReference type="PIRSR" id="PIRSR611782-1"/>
    </source>
</evidence>
<dbReference type="Pfam" id="PF17820">
    <property type="entry name" value="PDZ_6"/>
    <property type="match status" value="1"/>
</dbReference>
<evidence type="ECO:0000256" key="7">
    <source>
        <dbReference type="ARBA" id="ARBA00022801"/>
    </source>
</evidence>
<keyword evidence="11" id="KW-0472">Membrane</keyword>
<feature type="binding site" evidence="10">
    <location>
        <begin position="251"/>
        <end position="253"/>
    </location>
    <ligand>
        <name>substrate</name>
    </ligand>
</feature>
<evidence type="ECO:0000256" key="5">
    <source>
        <dbReference type="ARBA" id="ARBA00022737"/>
    </source>
</evidence>
<evidence type="ECO:0000259" key="12">
    <source>
        <dbReference type="SMART" id="SM00228"/>
    </source>
</evidence>
<dbReference type="Pfam" id="PF13365">
    <property type="entry name" value="Trypsin_2"/>
    <property type="match status" value="1"/>
</dbReference>
<feature type="binding site" evidence="10">
    <location>
        <position position="177"/>
    </location>
    <ligand>
        <name>substrate</name>
    </ligand>
</feature>
<evidence type="ECO:0000256" key="8">
    <source>
        <dbReference type="ARBA" id="ARBA00022825"/>
    </source>
</evidence>
<keyword evidence="14" id="KW-1185">Reference proteome</keyword>